<dbReference type="RefSeq" id="WP_214562635.1">
    <property type="nucleotide sequence ID" value="NZ_JAHEWX010000006.1"/>
</dbReference>
<reference evidence="1" key="1">
    <citation type="submission" date="2021-05" db="EMBL/GenBank/DDBJ databases">
        <title>Whole genome sequence of Curtobacterium flaccumfaciens pv. flaccumfaciens strain CFBP 3417.</title>
        <authorList>
            <person name="Osdaghi E."/>
            <person name="Taghouti G."/>
            <person name="Portier P."/>
            <person name="Fazliarab A."/>
            <person name="Taghavi S.M."/>
            <person name="Briand M."/>
            <person name="Le-Saux M."/>
            <person name="Jacques M.-A."/>
        </authorList>
    </citation>
    <scope>NUCLEOTIDE SEQUENCE</scope>
    <source>
        <strain evidence="1">CFBP 3417</strain>
    </source>
</reference>
<evidence type="ECO:0000313" key="1">
    <source>
        <dbReference type="EMBL" id="MBT1541463.1"/>
    </source>
</evidence>
<sequence>MVVGEWGDADPWAAANDDAYASLLAHVRTGPRGPVPVDLDALGWEWGTPRGRVRAAAARLEDLGILSRRPDGSWWYDELSDAGLSDTLDFWVALVGPALRATIPALTPELRAELDRRVARARTTAALRLPEYPTVFSAACQFWFEHSPNTLVRSLGLRAFERMRWARVPTQLWSVHEVHTWFATTSRAVESGDPAVATAAAEVMDGLFEVHRRNVGIPRTHRPADDTTEDRVGPVGRTLLRDVRSGALAVGSTHRLEDLVTRTGATPEQVHGALRWLHDLGLVDDGDGRYRVGQPSLATWRDTMELLTGVFTHGAVHVLPGLRGPALEEFRMLVARARADGQVRDHRYTESSFAVTRFLSEQSGNRWVREALRLAMARLAYALPEAPAFRQWDAEALWLTLDAAAGSGDVETARAAARRFVDVARAHVDDVTARWGTMGS</sequence>
<name>A0A9Q2ZNX7_9MICO</name>
<proteinExistence type="predicted"/>
<evidence type="ECO:0008006" key="3">
    <source>
        <dbReference type="Google" id="ProtNLM"/>
    </source>
</evidence>
<organism evidence="1 2">
    <name type="scientific">Curtobacterium flaccumfaciens pv. flaccumfaciens</name>
    <dbReference type="NCBI Taxonomy" id="138532"/>
    <lineage>
        <taxon>Bacteria</taxon>
        <taxon>Bacillati</taxon>
        <taxon>Actinomycetota</taxon>
        <taxon>Actinomycetes</taxon>
        <taxon>Micrococcales</taxon>
        <taxon>Microbacteriaceae</taxon>
        <taxon>Curtobacterium</taxon>
    </lineage>
</organism>
<comment type="caution">
    <text evidence="1">The sequence shown here is derived from an EMBL/GenBank/DDBJ whole genome shotgun (WGS) entry which is preliminary data.</text>
</comment>
<gene>
    <name evidence="1" type="ORF">KK103_06780</name>
</gene>
<dbReference type="EMBL" id="JAHEWX010000006">
    <property type="protein sequence ID" value="MBT1541463.1"/>
    <property type="molecule type" value="Genomic_DNA"/>
</dbReference>
<evidence type="ECO:0000313" key="2">
    <source>
        <dbReference type="Proteomes" id="UP000709437"/>
    </source>
</evidence>
<dbReference type="AlphaFoldDB" id="A0A9Q2ZNX7"/>
<protein>
    <recommendedName>
        <fullName evidence="3">GntR family transcriptional regulator</fullName>
    </recommendedName>
</protein>
<accession>A0A9Q2ZNX7</accession>
<dbReference type="Proteomes" id="UP000709437">
    <property type="component" value="Unassembled WGS sequence"/>
</dbReference>